<name>A0A3S3NKL7_9ACAR</name>
<dbReference type="Pfam" id="PF07707">
    <property type="entry name" value="BACK"/>
    <property type="match status" value="1"/>
</dbReference>
<organism evidence="4 7">
    <name type="scientific">Dinothrombium tinctorium</name>
    <dbReference type="NCBI Taxonomy" id="1965070"/>
    <lineage>
        <taxon>Eukaryota</taxon>
        <taxon>Metazoa</taxon>
        <taxon>Ecdysozoa</taxon>
        <taxon>Arthropoda</taxon>
        <taxon>Chelicerata</taxon>
        <taxon>Arachnida</taxon>
        <taxon>Acari</taxon>
        <taxon>Acariformes</taxon>
        <taxon>Trombidiformes</taxon>
        <taxon>Prostigmata</taxon>
        <taxon>Anystina</taxon>
        <taxon>Parasitengona</taxon>
        <taxon>Trombidioidea</taxon>
        <taxon>Trombidiidae</taxon>
        <taxon>Dinothrombium</taxon>
    </lineage>
</organism>
<reference evidence="4 7" key="1">
    <citation type="journal article" date="2018" name="Gigascience">
        <title>Genomes of trombidid mites reveal novel predicted allergens and laterally-transferred genes associated with secondary metabolism.</title>
        <authorList>
            <person name="Dong X."/>
            <person name="Chaisiri K."/>
            <person name="Xia D."/>
            <person name="Armstrong S.D."/>
            <person name="Fang Y."/>
            <person name="Donnelly M.J."/>
            <person name="Kadowaki T."/>
            <person name="McGarry J.W."/>
            <person name="Darby A.C."/>
            <person name="Makepeace B.L."/>
        </authorList>
    </citation>
    <scope>NUCLEOTIDE SEQUENCE [LARGE SCALE GENOMIC DNA]</scope>
    <source>
        <strain evidence="4">UoL-WK</strain>
    </source>
</reference>
<dbReference type="InterPro" id="IPR000210">
    <property type="entry name" value="BTB/POZ_dom"/>
</dbReference>
<evidence type="ECO:0000313" key="4">
    <source>
        <dbReference type="EMBL" id="RWS04557.1"/>
    </source>
</evidence>
<evidence type="ECO:0000259" key="3">
    <source>
        <dbReference type="PROSITE" id="PS50097"/>
    </source>
</evidence>
<dbReference type="SMART" id="SM00225">
    <property type="entry name" value="BTB"/>
    <property type="match status" value="1"/>
</dbReference>
<evidence type="ECO:0000313" key="5">
    <source>
        <dbReference type="EMBL" id="RWS08832.1"/>
    </source>
</evidence>
<dbReference type="PANTHER" id="PTHR45774">
    <property type="entry name" value="BTB/POZ DOMAIN-CONTAINING"/>
    <property type="match status" value="1"/>
</dbReference>
<evidence type="ECO:0000256" key="1">
    <source>
        <dbReference type="ARBA" id="ARBA00004496"/>
    </source>
</evidence>
<keyword evidence="7" id="KW-1185">Reference proteome</keyword>
<evidence type="ECO:0000313" key="7">
    <source>
        <dbReference type="Proteomes" id="UP000285301"/>
    </source>
</evidence>
<dbReference type="PROSITE" id="PS50097">
    <property type="entry name" value="BTB"/>
    <property type="match status" value="1"/>
</dbReference>
<dbReference type="AlphaFoldDB" id="A0A3S3NKL7"/>
<dbReference type="Gene3D" id="1.25.40.420">
    <property type="match status" value="1"/>
</dbReference>
<dbReference type="Pfam" id="PF00651">
    <property type="entry name" value="BTB"/>
    <property type="match status" value="1"/>
</dbReference>
<sequence length="459" mass="53999">MENEMGDESVNIQGLCIASIRREPFDIVFKVGSQKTRFLCHKTMFCENSRVFFRLYGTLNEEPIVINIEDVSKEAFLIIVRYVYQRELFMRFEYIVEVLLLASRYQMMKLKSEVLFYVNQRINDRNAVSILSQFEHFNERLIKGHHSLQKVKQIALNTIDKFGICSLLGFQFSMLRKDTIALILERDTLRIKEFTLIQCAIAWAKDECGRRNLEQNLENIRMVLGSVFYLIRFPLLTIEDLFAVYSSGLLIKEDEFNLLLNYLIETQKPTLPFNTLSRAELGYKLNRFKNQKVSTEKHKPREFHQIDIKVTQNIRLVAIGVYMPKGYQEICGSLAMFLELYNSRTQQRIAQMSRRMICGPPLNAQIFQFVFTSCIFLQPNHRYSIVLCIRYFNLRRNIRDFIVIEGTSGKPTITQKPKHEQKVVWTFKMPKVTFGPLARERNKSNIFSGQFPEIIYDLK</sequence>
<dbReference type="Proteomes" id="UP000285301">
    <property type="component" value="Unassembled WGS sequence"/>
</dbReference>
<dbReference type="STRING" id="1965070.A0A3S3NKL7"/>
<dbReference type="EMBL" id="NCKU01002767">
    <property type="protein sequence ID" value="RWS08832.1"/>
    <property type="molecule type" value="Genomic_DNA"/>
</dbReference>
<dbReference type="InterPro" id="IPR011705">
    <property type="entry name" value="BACK"/>
</dbReference>
<proteinExistence type="predicted"/>
<keyword evidence="2" id="KW-0963">Cytoplasm</keyword>
<accession>A0A3S3NKL7</accession>
<dbReference type="GO" id="GO:0005737">
    <property type="term" value="C:cytoplasm"/>
    <property type="evidence" value="ECO:0007669"/>
    <property type="project" value="UniProtKB-SubCell"/>
</dbReference>
<dbReference type="PANTHER" id="PTHR45774:SF3">
    <property type="entry name" value="BTB (POZ) DOMAIN-CONTAINING 2B-RELATED"/>
    <property type="match status" value="1"/>
</dbReference>
<dbReference type="InterPro" id="IPR038648">
    <property type="entry name" value="PHR_sf"/>
</dbReference>
<dbReference type="EMBL" id="NCKU01005446">
    <property type="protein sequence ID" value="RWS04557.1"/>
    <property type="molecule type" value="Genomic_DNA"/>
</dbReference>
<dbReference type="Gene3D" id="3.30.710.10">
    <property type="entry name" value="Potassium Channel Kv1.1, Chain A"/>
    <property type="match status" value="1"/>
</dbReference>
<comment type="subcellular location">
    <subcellularLocation>
        <location evidence="1">Cytoplasm</location>
    </subcellularLocation>
</comment>
<gene>
    <name evidence="4" type="ORF">B4U79_16403</name>
    <name evidence="6" type="ORF">B4U79_17741</name>
    <name evidence="5" type="ORF">B4U79_17745</name>
</gene>
<dbReference type="OrthoDB" id="6521847at2759"/>
<dbReference type="InterPro" id="IPR012983">
    <property type="entry name" value="PHR"/>
</dbReference>
<dbReference type="Gene3D" id="2.60.120.820">
    <property type="entry name" value="PHR domain"/>
    <property type="match status" value="1"/>
</dbReference>
<evidence type="ECO:0000313" key="6">
    <source>
        <dbReference type="EMBL" id="RWS08889.1"/>
    </source>
</evidence>
<protein>
    <submittedName>
        <fullName evidence="4">BTB/POZ domain-containing protein 1-like protein</fullName>
    </submittedName>
</protein>
<feature type="domain" description="BTB" evidence="3">
    <location>
        <begin position="25"/>
        <end position="92"/>
    </location>
</feature>
<reference evidence="4" key="2">
    <citation type="submission" date="2018-11" db="EMBL/GenBank/DDBJ databases">
        <title>Trombidioid mite genomics.</title>
        <authorList>
            <person name="Dong X."/>
        </authorList>
    </citation>
    <scope>NUCLEOTIDE SEQUENCE</scope>
    <source>
        <strain evidence="4">UoL-WK</strain>
    </source>
</reference>
<dbReference type="InterPro" id="IPR011333">
    <property type="entry name" value="SKP1/BTB/POZ_sf"/>
</dbReference>
<comment type="caution">
    <text evidence="4">The sequence shown here is derived from an EMBL/GenBank/DDBJ whole genome shotgun (WGS) entry which is preliminary data.</text>
</comment>
<dbReference type="Pfam" id="PF08005">
    <property type="entry name" value="PHR"/>
    <property type="match status" value="1"/>
</dbReference>
<dbReference type="EMBL" id="NCKU01002741">
    <property type="protein sequence ID" value="RWS08889.1"/>
    <property type="molecule type" value="Genomic_DNA"/>
</dbReference>
<evidence type="ECO:0000256" key="2">
    <source>
        <dbReference type="ARBA" id="ARBA00022490"/>
    </source>
</evidence>
<dbReference type="SUPFAM" id="SSF54695">
    <property type="entry name" value="POZ domain"/>
    <property type="match status" value="1"/>
</dbReference>